<protein>
    <submittedName>
        <fullName evidence="1">Uncharacterized protein</fullName>
    </submittedName>
</protein>
<evidence type="ECO:0000313" key="1">
    <source>
        <dbReference type="EMBL" id="ATA56177.1"/>
    </source>
</evidence>
<reference evidence="1 2" key="1">
    <citation type="submission" date="2017-09" db="EMBL/GenBank/DDBJ databases">
        <title>The diverse metabolic capabilities of V. boronicumulans make it an excellent choice for continued studies on novel biodegradation.</title>
        <authorList>
            <person name="Sun S."/>
        </authorList>
    </citation>
    <scope>NUCLEOTIDE SEQUENCE [LARGE SCALE GENOMIC DNA]</scope>
    <source>
        <strain evidence="1 2">J1</strain>
    </source>
</reference>
<dbReference type="AlphaFoldDB" id="A0A250DP79"/>
<name>A0A250DP79_9BURK</name>
<dbReference type="EMBL" id="CP023284">
    <property type="protein sequence ID" value="ATA56177.1"/>
    <property type="molecule type" value="Genomic_DNA"/>
</dbReference>
<sequence>MHTLLEEARNTLLAIIDEQFGPSLTEEEFAEAMLDLFENIPGFETMPPAKASHIVNQLWSTYHGKEARRDH</sequence>
<dbReference type="KEGG" id="vbo:CKY39_25290"/>
<accession>A0A250DP79</accession>
<dbReference type="Proteomes" id="UP000217154">
    <property type="component" value="Chromosome"/>
</dbReference>
<evidence type="ECO:0000313" key="2">
    <source>
        <dbReference type="Proteomes" id="UP000217154"/>
    </source>
</evidence>
<organism evidence="1 2">
    <name type="scientific">Variovorax boronicumulans</name>
    <dbReference type="NCBI Taxonomy" id="436515"/>
    <lineage>
        <taxon>Bacteria</taxon>
        <taxon>Pseudomonadati</taxon>
        <taxon>Pseudomonadota</taxon>
        <taxon>Betaproteobacteria</taxon>
        <taxon>Burkholderiales</taxon>
        <taxon>Comamonadaceae</taxon>
        <taxon>Variovorax</taxon>
    </lineage>
</organism>
<proteinExistence type="predicted"/>
<gene>
    <name evidence="1" type="ORF">CKY39_25290</name>
</gene>
<dbReference type="RefSeq" id="WP_095746407.1">
    <property type="nucleotide sequence ID" value="NZ_CP023284.1"/>
</dbReference>